<evidence type="ECO:0000256" key="6">
    <source>
        <dbReference type="ARBA" id="ARBA00022741"/>
    </source>
</evidence>
<dbReference type="NCBIfam" id="NF008653">
    <property type="entry name" value="PRK11650.1"/>
    <property type="match status" value="1"/>
</dbReference>
<evidence type="ECO:0000256" key="8">
    <source>
        <dbReference type="ARBA" id="ARBA00023136"/>
    </source>
</evidence>
<name>A0A212LFK1_9HYPH</name>
<feature type="domain" description="ABC transporter" evidence="9">
    <location>
        <begin position="4"/>
        <end position="234"/>
    </location>
</feature>
<dbReference type="Pfam" id="PF00005">
    <property type="entry name" value="ABC_tran"/>
    <property type="match status" value="1"/>
</dbReference>
<keyword evidence="10" id="KW-0378">Hydrolase</keyword>
<evidence type="ECO:0000313" key="10">
    <source>
        <dbReference type="EMBL" id="SCM76258.1"/>
    </source>
</evidence>
<evidence type="ECO:0000256" key="4">
    <source>
        <dbReference type="ARBA" id="ARBA00022475"/>
    </source>
</evidence>
<dbReference type="PANTHER" id="PTHR43875:SF3">
    <property type="entry name" value="MALTOSE_MALTODEXTRIN IMPORT ATP-BINDING PROTEIN MALK"/>
    <property type="match status" value="1"/>
</dbReference>
<evidence type="ECO:0000256" key="3">
    <source>
        <dbReference type="ARBA" id="ARBA00022448"/>
    </source>
</evidence>
<evidence type="ECO:0000256" key="2">
    <source>
        <dbReference type="ARBA" id="ARBA00005417"/>
    </source>
</evidence>
<evidence type="ECO:0000259" key="9">
    <source>
        <dbReference type="PROSITE" id="PS50893"/>
    </source>
</evidence>
<keyword evidence="5" id="KW-0997">Cell inner membrane</keyword>
<dbReference type="InterPro" id="IPR003439">
    <property type="entry name" value="ABC_transporter-like_ATP-bd"/>
</dbReference>
<dbReference type="InterPro" id="IPR017871">
    <property type="entry name" value="ABC_transporter-like_CS"/>
</dbReference>
<comment type="subcellular location">
    <subcellularLocation>
        <location evidence="1">Cell inner membrane</location>
        <topology evidence="1">Peripheral membrane protein</topology>
    </subcellularLocation>
</comment>
<evidence type="ECO:0000256" key="5">
    <source>
        <dbReference type="ARBA" id="ARBA00022519"/>
    </source>
</evidence>
<dbReference type="Gene3D" id="3.40.50.300">
    <property type="entry name" value="P-loop containing nucleotide triphosphate hydrolases"/>
    <property type="match status" value="1"/>
</dbReference>
<dbReference type="FunFam" id="3.40.50.300:FF:000042">
    <property type="entry name" value="Maltose/maltodextrin ABC transporter, ATP-binding protein"/>
    <property type="match status" value="1"/>
</dbReference>
<dbReference type="GO" id="GO:0005524">
    <property type="term" value="F:ATP binding"/>
    <property type="evidence" value="ECO:0007669"/>
    <property type="project" value="UniProtKB-KW"/>
</dbReference>
<accession>A0A212LFK1</accession>
<dbReference type="InterPro" id="IPR027417">
    <property type="entry name" value="P-loop_NTPase"/>
</dbReference>
<dbReference type="InterPro" id="IPR008995">
    <property type="entry name" value="Mo/tungstate-bd_C_term_dom"/>
</dbReference>
<reference evidence="10" key="1">
    <citation type="submission" date="2016-08" db="EMBL/GenBank/DDBJ databases">
        <authorList>
            <person name="Seilhamer J.J."/>
        </authorList>
    </citation>
    <scope>NUCLEOTIDE SEQUENCE</scope>
    <source>
        <strain evidence="10">86</strain>
    </source>
</reference>
<dbReference type="PROSITE" id="PS00211">
    <property type="entry name" value="ABC_TRANSPORTER_1"/>
    <property type="match status" value="1"/>
</dbReference>
<keyword evidence="6" id="KW-0547">Nucleotide-binding</keyword>
<dbReference type="GO" id="GO:1990060">
    <property type="term" value="C:maltose transport complex"/>
    <property type="evidence" value="ECO:0007669"/>
    <property type="project" value="TreeGrafter"/>
</dbReference>
<dbReference type="InterPro" id="IPR012340">
    <property type="entry name" value="NA-bd_OB-fold"/>
</dbReference>
<dbReference type="InterPro" id="IPR040582">
    <property type="entry name" value="OB_MalK-like"/>
</dbReference>
<dbReference type="InterPro" id="IPR003593">
    <property type="entry name" value="AAA+_ATPase"/>
</dbReference>
<dbReference type="Pfam" id="PF17912">
    <property type="entry name" value="OB_MalK"/>
    <property type="match status" value="1"/>
</dbReference>
<keyword evidence="4" id="KW-1003">Cell membrane</keyword>
<dbReference type="SUPFAM" id="SSF52540">
    <property type="entry name" value="P-loop containing nucleoside triphosphate hydrolases"/>
    <property type="match status" value="1"/>
</dbReference>
<comment type="similarity">
    <text evidence="2">Belongs to the ABC transporter superfamily.</text>
</comment>
<dbReference type="PANTHER" id="PTHR43875">
    <property type="entry name" value="MALTODEXTRIN IMPORT ATP-BINDING PROTEIN MSMX"/>
    <property type="match status" value="1"/>
</dbReference>
<gene>
    <name evidence="10" type="primary">ugpC</name>
    <name evidence="10" type="ORF">KL86PLE_40063</name>
</gene>
<dbReference type="SUPFAM" id="SSF50331">
    <property type="entry name" value="MOP-like"/>
    <property type="match status" value="1"/>
</dbReference>
<organism evidence="10">
    <name type="scientific">uncultured Pleomorphomonas sp</name>
    <dbReference type="NCBI Taxonomy" id="442121"/>
    <lineage>
        <taxon>Bacteria</taxon>
        <taxon>Pseudomonadati</taxon>
        <taxon>Pseudomonadota</taxon>
        <taxon>Alphaproteobacteria</taxon>
        <taxon>Hyphomicrobiales</taxon>
        <taxon>Pleomorphomonadaceae</taxon>
        <taxon>Pleomorphomonas</taxon>
        <taxon>environmental samples</taxon>
    </lineage>
</organism>
<dbReference type="AlphaFoldDB" id="A0A212LFK1"/>
<dbReference type="InterPro" id="IPR015855">
    <property type="entry name" value="ABC_transpr_MalK-like"/>
</dbReference>
<dbReference type="Gene3D" id="2.40.50.100">
    <property type="match status" value="1"/>
</dbReference>
<dbReference type="GO" id="GO:0055052">
    <property type="term" value="C:ATP-binding cassette (ABC) transporter complex, substrate-binding subunit-containing"/>
    <property type="evidence" value="ECO:0007669"/>
    <property type="project" value="TreeGrafter"/>
</dbReference>
<dbReference type="InterPro" id="IPR047641">
    <property type="entry name" value="ABC_transpr_MalK/UgpC-like"/>
</dbReference>
<dbReference type="GO" id="GO:0015423">
    <property type="term" value="F:ABC-type maltose transporter activity"/>
    <property type="evidence" value="ECO:0007669"/>
    <property type="project" value="TreeGrafter"/>
</dbReference>
<proteinExistence type="inferred from homology"/>
<dbReference type="EC" id="3.6.3.20" evidence="10"/>
<dbReference type="RefSeq" id="WP_288196480.1">
    <property type="nucleotide sequence ID" value="NZ_LT608334.1"/>
</dbReference>
<dbReference type="CDD" id="cd03301">
    <property type="entry name" value="ABC_MalK_N"/>
    <property type="match status" value="1"/>
</dbReference>
<evidence type="ECO:0000256" key="7">
    <source>
        <dbReference type="ARBA" id="ARBA00022840"/>
    </source>
</evidence>
<keyword evidence="7 10" id="KW-0067">ATP-binding</keyword>
<dbReference type="GO" id="GO:0016887">
    <property type="term" value="F:ATP hydrolysis activity"/>
    <property type="evidence" value="ECO:0007669"/>
    <property type="project" value="InterPro"/>
</dbReference>
<keyword evidence="8" id="KW-0472">Membrane</keyword>
<sequence length="374" mass="40757">MGELKLSSLNKAFGAVHVLHDIDLSVKDGEFVVFVGPSGCGKSTLLRIIAGLEDVTSGRIEIGGRDVGQLSPAERKIAMVFQSYALYPHMSVRKNLAFGLENLKFKRSEIDARIAEAARMLAIEPYLDRKPRQLSGGQRQRVAIGRAIVREPDIFLFDEPLSNLDAALRVQTRAEITRLHQQIKTTMIYVTHDQVEAMTMADKIVILRAGRVEQVGSPLELFDYPRNLFVAGFLGSPRMNIVRASIAGIGLEGASIDLGHGAVLPCDVDPAAVRPGQAVLAGIRPAHFQRVEEGGVPFVVQYYESLGTETYVYGALAETQEPIIVHETGHFAPPSGTRLAIAPMPGRLHVFDPDSELAIARRDAGQRRGAVHGN</sequence>
<evidence type="ECO:0000256" key="1">
    <source>
        <dbReference type="ARBA" id="ARBA00004417"/>
    </source>
</evidence>
<keyword evidence="3" id="KW-0813">Transport</keyword>
<dbReference type="SMART" id="SM00382">
    <property type="entry name" value="AAA"/>
    <property type="match status" value="1"/>
</dbReference>
<protein>
    <submittedName>
        <fullName evidence="10">sn-glycerol-3-phosphate import ATP-binding protein UgpC</fullName>
        <ecNumber evidence="10">3.6.3.20</ecNumber>
    </submittedName>
</protein>
<dbReference type="Gene3D" id="2.40.50.140">
    <property type="entry name" value="Nucleic acid-binding proteins"/>
    <property type="match status" value="1"/>
</dbReference>
<dbReference type="EMBL" id="FMJD01000008">
    <property type="protein sequence ID" value="SCM76258.1"/>
    <property type="molecule type" value="Genomic_DNA"/>
</dbReference>
<dbReference type="PROSITE" id="PS50893">
    <property type="entry name" value="ABC_TRANSPORTER_2"/>
    <property type="match status" value="1"/>
</dbReference>